<dbReference type="AlphaFoldDB" id="A0AAN9RZI2"/>
<sequence>MKNCRSDESPDVWVAEIAKPNPASFQAPIKQKEIQRAKKLFTIKRNYGSDIQEYIKEVITLDASWVVTFTN</sequence>
<name>A0AAN9RZI2_PSOTE</name>
<dbReference type="Proteomes" id="UP001386955">
    <property type="component" value="Unassembled WGS sequence"/>
</dbReference>
<evidence type="ECO:0000313" key="2">
    <source>
        <dbReference type="Proteomes" id="UP001386955"/>
    </source>
</evidence>
<accession>A0AAN9RZI2</accession>
<keyword evidence="2" id="KW-1185">Reference proteome</keyword>
<organism evidence="1 2">
    <name type="scientific">Psophocarpus tetragonolobus</name>
    <name type="common">Winged bean</name>
    <name type="synonym">Dolichos tetragonolobus</name>
    <dbReference type="NCBI Taxonomy" id="3891"/>
    <lineage>
        <taxon>Eukaryota</taxon>
        <taxon>Viridiplantae</taxon>
        <taxon>Streptophyta</taxon>
        <taxon>Embryophyta</taxon>
        <taxon>Tracheophyta</taxon>
        <taxon>Spermatophyta</taxon>
        <taxon>Magnoliopsida</taxon>
        <taxon>eudicotyledons</taxon>
        <taxon>Gunneridae</taxon>
        <taxon>Pentapetalae</taxon>
        <taxon>rosids</taxon>
        <taxon>fabids</taxon>
        <taxon>Fabales</taxon>
        <taxon>Fabaceae</taxon>
        <taxon>Papilionoideae</taxon>
        <taxon>50 kb inversion clade</taxon>
        <taxon>NPAAA clade</taxon>
        <taxon>indigoferoid/millettioid clade</taxon>
        <taxon>Phaseoleae</taxon>
        <taxon>Psophocarpus</taxon>
    </lineage>
</organism>
<gene>
    <name evidence="1" type="ORF">VNO78_26031</name>
</gene>
<evidence type="ECO:0000313" key="1">
    <source>
        <dbReference type="EMBL" id="KAK7386092.1"/>
    </source>
</evidence>
<dbReference type="EMBL" id="JAYMYS010000007">
    <property type="protein sequence ID" value="KAK7386092.1"/>
    <property type="molecule type" value="Genomic_DNA"/>
</dbReference>
<protein>
    <submittedName>
        <fullName evidence="1">Uncharacterized protein</fullName>
    </submittedName>
</protein>
<comment type="caution">
    <text evidence="1">The sequence shown here is derived from an EMBL/GenBank/DDBJ whole genome shotgun (WGS) entry which is preliminary data.</text>
</comment>
<proteinExistence type="predicted"/>
<reference evidence="1 2" key="1">
    <citation type="submission" date="2024-01" db="EMBL/GenBank/DDBJ databases">
        <title>The genomes of 5 underutilized Papilionoideae crops provide insights into root nodulation and disease resistanc.</title>
        <authorList>
            <person name="Jiang F."/>
        </authorList>
    </citation>
    <scope>NUCLEOTIDE SEQUENCE [LARGE SCALE GENOMIC DNA]</scope>
    <source>
        <strain evidence="1">DUOXIRENSHENG_FW03</strain>
        <tissue evidence="1">Leaves</tissue>
    </source>
</reference>